<dbReference type="AlphaFoldDB" id="A0A3B0V9W1"/>
<evidence type="ECO:0000313" key="1">
    <source>
        <dbReference type="EMBL" id="VAW28704.1"/>
    </source>
</evidence>
<organism evidence="1">
    <name type="scientific">hydrothermal vent metagenome</name>
    <dbReference type="NCBI Taxonomy" id="652676"/>
    <lineage>
        <taxon>unclassified sequences</taxon>
        <taxon>metagenomes</taxon>
        <taxon>ecological metagenomes</taxon>
    </lineage>
</organism>
<name>A0A3B0V9W1_9ZZZZ</name>
<gene>
    <name evidence="1" type="ORF">MNBD_BACTEROID07-465</name>
</gene>
<protein>
    <submittedName>
        <fullName evidence="1">Uridine kinase</fullName>
        <ecNumber evidence="1">2.7.1.48</ecNumber>
    </submittedName>
</protein>
<keyword evidence="1" id="KW-0808">Transferase</keyword>
<dbReference type="EC" id="2.7.1.48" evidence="1"/>
<proteinExistence type="predicted"/>
<dbReference type="InterPro" id="IPR027417">
    <property type="entry name" value="P-loop_NTPase"/>
</dbReference>
<keyword evidence="1" id="KW-0418">Kinase</keyword>
<dbReference type="EMBL" id="UOET01000276">
    <property type="protein sequence ID" value="VAW28704.1"/>
    <property type="molecule type" value="Genomic_DNA"/>
</dbReference>
<dbReference type="GO" id="GO:0004849">
    <property type="term" value="F:uridine kinase activity"/>
    <property type="evidence" value="ECO:0007669"/>
    <property type="project" value="UniProtKB-EC"/>
</dbReference>
<accession>A0A3B0V9W1</accession>
<dbReference type="Gene3D" id="3.40.50.300">
    <property type="entry name" value="P-loop containing nucleotide triphosphate hydrolases"/>
    <property type="match status" value="1"/>
</dbReference>
<sequence>MRRMVRDSRYRGYSALETLQRWPSVRRGEEKHIFPYQEEADVMFNTALLFELGVLKRLAEPLLREVPPNTPEYSEAKRLLKFLSYLVCINEKEIPPTSILREFLDGSSFDYS</sequence>
<reference evidence="1" key="1">
    <citation type="submission" date="2018-06" db="EMBL/GenBank/DDBJ databases">
        <authorList>
            <person name="Zhirakovskaya E."/>
        </authorList>
    </citation>
    <scope>NUCLEOTIDE SEQUENCE</scope>
</reference>